<proteinExistence type="predicted"/>
<comment type="caution">
    <text evidence="1">The sequence shown here is derived from an EMBL/GenBank/DDBJ whole genome shotgun (WGS) entry which is preliminary data.</text>
</comment>
<organism evidence="1 2">
    <name type="scientific">Blautia obeum</name>
    <dbReference type="NCBI Taxonomy" id="40520"/>
    <lineage>
        <taxon>Bacteria</taxon>
        <taxon>Bacillati</taxon>
        <taxon>Bacillota</taxon>
        <taxon>Clostridia</taxon>
        <taxon>Lachnospirales</taxon>
        <taxon>Lachnospiraceae</taxon>
        <taxon>Blautia</taxon>
    </lineage>
</organism>
<accession>A0A414SKC8</accession>
<dbReference type="Proteomes" id="UP000284220">
    <property type="component" value="Unassembled WGS sequence"/>
</dbReference>
<dbReference type="AlphaFoldDB" id="A0A414SKC8"/>
<protein>
    <submittedName>
        <fullName evidence="1">Four helix bundle protein</fullName>
    </submittedName>
</protein>
<dbReference type="RefSeq" id="WP_118197343.1">
    <property type="nucleotide sequence ID" value="NZ_QRHZ01000001.1"/>
</dbReference>
<evidence type="ECO:0000313" key="1">
    <source>
        <dbReference type="EMBL" id="RHG20021.1"/>
    </source>
</evidence>
<evidence type="ECO:0000313" key="2">
    <source>
        <dbReference type="Proteomes" id="UP000284220"/>
    </source>
</evidence>
<reference evidence="1 2" key="1">
    <citation type="submission" date="2018-08" db="EMBL/GenBank/DDBJ databases">
        <title>A genome reference for cultivated species of the human gut microbiota.</title>
        <authorList>
            <person name="Zou Y."/>
            <person name="Xue W."/>
            <person name="Luo G."/>
        </authorList>
    </citation>
    <scope>NUCLEOTIDE SEQUENCE [LARGE SCALE GENOMIC DNA]</scope>
    <source>
        <strain evidence="1 2">AM22-9LB</strain>
    </source>
</reference>
<dbReference type="EMBL" id="QRHZ01000001">
    <property type="protein sequence ID" value="RHG20021.1"/>
    <property type="molecule type" value="Genomic_DNA"/>
</dbReference>
<gene>
    <name evidence="1" type="ORF">DW272_02115</name>
</gene>
<name>A0A414SKC8_9FIRM</name>
<sequence>MKLIDKTIDLMEYTYRETSRKDRFPIKYRTIIFEMQTNSLNIYKMLLTANKLPICGNGSERQLLQLKAVALCDDLSGLIELANKLKIISIDKMGKWQAYLTPVKNMILAWIKSDSKR</sequence>
<dbReference type="Gene3D" id="1.20.1440.60">
    <property type="entry name" value="23S rRNA-intervening sequence"/>
    <property type="match status" value="1"/>
</dbReference>
<dbReference type="InterPro" id="IPR036583">
    <property type="entry name" value="23S_rRNA_IVS_sf"/>
</dbReference>